<evidence type="ECO:0000313" key="2">
    <source>
        <dbReference type="Proteomes" id="UP000008793"/>
    </source>
</evidence>
<dbReference type="GeneID" id="90511203"/>
<keyword evidence="2" id="KW-1185">Reference proteome</keyword>
<dbReference type="HOGENOM" id="CLU_177757_0_0_6"/>
<dbReference type="AlphaFoldDB" id="D8MPG0"/>
<dbReference type="EMBL" id="FP236843">
    <property type="protein sequence ID" value="CAX58717.1"/>
    <property type="molecule type" value="Genomic_DNA"/>
</dbReference>
<dbReference type="RefSeq" id="WP_013201213.1">
    <property type="nucleotide sequence ID" value="NC_014306.1"/>
</dbReference>
<name>D8MPG0_ERWBE</name>
<reference evidence="1 2" key="1">
    <citation type="journal article" date="2010" name="BMC Genomics">
        <title>Genome comparison of the epiphytic bacteria Erwinia billingiae and E. tasmaniensis with the pear pathogen E. pyrifoliae.</title>
        <authorList>
            <person name="Kube M."/>
            <person name="Migdoll A.M."/>
            <person name="Gehring I."/>
            <person name="Heitmann K."/>
            <person name="Mayer Y."/>
            <person name="Kuhl H."/>
            <person name="Knaust F."/>
            <person name="Geider K."/>
            <person name="Reinhardt R."/>
        </authorList>
    </citation>
    <scope>NUCLEOTIDE SEQUENCE [LARGE SCALE GENOMIC DNA]</scope>
    <source>
        <strain evidence="1 2">Eb661</strain>
    </source>
</reference>
<proteinExistence type="predicted"/>
<sequence>MLWLEQGLYLKVKEMENGPRPLPLQSGFNSETAYRALGCYNPSETSDAYYILSNDRDEIWFICNRHLRTVCLSGESVDFRRPLVSEQQLLGKMTDADIRIQHS</sequence>
<dbReference type="eggNOG" id="ENOG5032T8V">
    <property type="taxonomic scope" value="Bacteria"/>
</dbReference>
<dbReference type="Proteomes" id="UP000008793">
    <property type="component" value="Chromosome"/>
</dbReference>
<gene>
    <name evidence="1" type="ordered locus">EbC_11860</name>
</gene>
<accession>D8MPG0</accession>
<evidence type="ECO:0000313" key="1">
    <source>
        <dbReference type="EMBL" id="CAX58717.1"/>
    </source>
</evidence>
<organism evidence="2">
    <name type="scientific">Erwinia billingiae (strain Eb661)</name>
    <dbReference type="NCBI Taxonomy" id="634500"/>
    <lineage>
        <taxon>Bacteria</taxon>
        <taxon>Pseudomonadati</taxon>
        <taxon>Pseudomonadota</taxon>
        <taxon>Gammaproteobacteria</taxon>
        <taxon>Enterobacterales</taxon>
        <taxon>Erwiniaceae</taxon>
        <taxon>Erwinia</taxon>
    </lineage>
</organism>
<dbReference type="KEGG" id="ebi:EbC_11860"/>
<protein>
    <submittedName>
        <fullName evidence="1">Uncharacterized protein</fullName>
    </submittedName>
</protein>